<organism evidence="1 3">
    <name type="scientific">Corynebacterium imitans</name>
    <dbReference type="NCBI Taxonomy" id="156978"/>
    <lineage>
        <taxon>Bacteria</taxon>
        <taxon>Bacillati</taxon>
        <taxon>Actinomycetota</taxon>
        <taxon>Actinomycetes</taxon>
        <taxon>Mycobacteriales</taxon>
        <taxon>Corynebacteriaceae</taxon>
        <taxon>Corynebacterium</taxon>
    </lineage>
</organism>
<dbReference type="Proteomes" id="UP000028780">
    <property type="component" value="Chromosome"/>
</dbReference>
<accession>A0A076NMX6</accession>
<evidence type="ECO:0000313" key="1">
    <source>
        <dbReference type="EMBL" id="AIJ33140.1"/>
    </source>
</evidence>
<dbReference type="RefSeq" id="WP_038589335.1">
    <property type="nucleotide sequence ID" value="NZ_CP009211.1"/>
</dbReference>
<protein>
    <submittedName>
        <fullName evidence="1">Uncharacterized protein</fullName>
    </submittedName>
</protein>
<dbReference type="KEGG" id="cii:CIMIT_03770"/>
<dbReference type="AlphaFoldDB" id="A0A076NMX6"/>
<name>A0A076NMX6_9CORY</name>
<evidence type="ECO:0000313" key="3">
    <source>
        <dbReference type="Proteomes" id="UP000028780"/>
    </source>
</evidence>
<dbReference type="EMBL" id="LT906467">
    <property type="protein sequence ID" value="SNV63549.1"/>
    <property type="molecule type" value="Genomic_DNA"/>
</dbReference>
<evidence type="ECO:0000313" key="2">
    <source>
        <dbReference type="EMBL" id="SNV63549.1"/>
    </source>
</evidence>
<dbReference type="eggNOG" id="ENOG5030RNT">
    <property type="taxonomic scope" value="Bacteria"/>
</dbReference>
<evidence type="ECO:0000313" key="4">
    <source>
        <dbReference type="Proteomes" id="UP000215374"/>
    </source>
</evidence>
<sequence>MAFLERIRALFTGDDTAPLVEYPDQFERVEVPRLEVHTANLSPDTDEVLVILTTTPALLGVLKETPGPVQAVCEGARPVTFVPVEKRADPLLDPNLGWLIPVTEATRREIATTPDGPGAHEFSSLHLGLVLE</sequence>
<reference evidence="1 3" key="1">
    <citation type="submission" date="2014-08" db="EMBL/GenBank/DDBJ databases">
        <title>Complete genome sequence of Corynebacterium imitans DSM 44264, isolated from a five-month-old boy with suspected pharyngeal diphtheria.</title>
        <authorList>
            <person name="Mollmann S."/>
            <person name="Albersmeier A."/>
            <person name="Ruckert C."/>
            <person name="Tauch A."/>
        </authorList>
    </citation>
    <scope>NUCLEOTIDE SEQUENCE [LARGE SCALE GENOMIC DNA]</scope>
    <source>
        <strain evidence="1 3">DSM 44264</strain>
    </source>
</reference>
<dbReference type="HOGENOM" id="CLU_157810_0_0_11"/>
<dbReference type="OrthoDB" id="4427708at2"/>
<dbReference type="EMBL" id="CP009211">
    <property type="protein sequence ID" value="AIJ33140.1"/>
    <property type="molecule type" value="Genomic_DNA"/>
</dbReference>
<reference evidence="2 4" key="2">
    <citation type="submission" date="2017-06" db="EMBL/GenBank/DDBJ databases">
        <authorList>
            <consortium name="Pathogen Informatics"/>
        </authorList>
    </citation>
    <scope>NUCLEOTIDE SEQUENCE [LARGE SCALE GENOMIC DNA]</scope>
    <source>
        <strain evidence="2 4">NCTC13015</strain>
    </source>
</reference>
<proteinExistence type="predicted"/>
<dbReference type="Proteomes" id="UP000215374">
    <property type="component" value="Chromosome 1"/>
</dbReference>
<gene>
    <name evidence="1" type="ORF">CIMIT_03770</name>
    <name evidence="2" type="ORF">SAMEA4535761_00820</name>
</gene>
<keyword evidence="3" id="KW-1185">Reference proteome</keyword>
<dbReference type="STRING" id="156978.CIMIT_03770"/>